<feature type="signal peptide" evidence="2">
    <location>
        <begin position="1"/>
        <end position="21"/>
    </location>
</feature>
<feature type="region of interest" description="Disordered" evidence="1">
    <location>
        <begin position="61"/>
        <end position="124"/>
    </location>
</feature>
<proteinExistence type="predicted"/>
<dbReference type="EMBL" id="JQSG02000002">
    <property type="protein sequence ID" value="OBS10192.1"/>
    <property type="molecule type" value="Genomic_DNA"/>
</dbReference>
<evidence type="ECO:0000256" key="1">
    <source>
        <dbReference type="SAM" id="MobiDB-lite"/>
    </source>
</evidence>
<dbReference type="AlphaFoldDB" id="A0A1A6C6K8"/>
<dbReference type="Proteomes" id="UP000029273">
    <property type="component" value="Unassembled WGS sequence"/>
</dbReference>
<accession>A0A1A6C6K8</accession>
<sequence length="124" mass="13082">MILLAGASFCLAMALPLPVLADDGLDVTISVVAPGQDVRDVIEHEIEMPAGRSDARRALAHVEGERQGSEGHADVGEAPEPPEFSGQGAGQEAGAMENHNQTQELMNQAQQSAQAPQDRELDTD</sequence>
<feature type="compositionally biased region" description="Polar residues" evidence="1">
    <location>
        <begin position="98"/>
        <end position="115"/>
    </location>
</feature>
<organism evidence="3 4">
    <name type="scientific">Acidihalobacter prosperus</name>
    <dbReference type="NCBI Taxonomy" id="160660"/>
    <lineage>
        <taxon>Bacteria</taxon>
        <taxon>Pseudomonadati</taxon>
        <taxon>Pseudomonadota</taxon>
        <taxon>Gammaproteobacteria</taxon>
        <taxon>Chromatiales</taxon>
        <taxon>Ectothiorhodospiraceae</taxon>
        <taxon>Acidihalobacter</taxon>
    </lineage>
</organism>
<feature type="compositionally biased region" description="Basic and acidic residues" evidence="1">
    <location>
        <begin position="61"/>
        <end position="75"/>
    </location>
</feature>
<evidence type="ECO:0000256" key="2">
    <source>
        <dbReference type="SAM" id="SignalP"/>
    </source>
</evidence>
<gene>
    <name evidence="3" type="ORF">Thpro_021242</name>
</gene>
<comment type="caution">
    <text evidence="3">The sequence shown here is derived from an EMBL/GenBank/DDBJ whole genome shotgun (WGS) entry which is preliminary data.</text>
</comment>
<keyword evidence="4" id="KW-1185">Reference proteome</keyword>
<feature type="chain" id="PRO_5008343283" evidence="2">
    <location>
        <begin position="22"/>
        <end position="124"/>
    </location>
</feature>
<name>A0A1A6C6K8_9GAMM</name>
<reference evidence="3 4" key="1">
    <citation type="journal article" date="2014" name="Genome Announc.">
        <title>Draft Genome Sequence of the Iron-Oxidizing, Acidophilic, and Halotolerant 'Thiobacillus prosperus' Type Strain DSM 5130.</title>
        <authorList>
            <person name="Ossandon F.J."/>
            <person name="Cardenas J.P."/>
            <person name="Corbett M."/>
            <person name="Quatrini R."/>
            <person name="Holmes D.S."/>
            <person name="Watkin E."/>
        </authorList>
    </citation>
    <scope>NUCLEOTIDE SEQUENCE [LARGE SCALE GENOMIC DNA]</scope>
    <source>
        <strain evidence="3 4">DSM 5130</strain>
    </source>
</reference>
<evidence type="ECO:0000313" key="3">
    <source>
        <dbReference type="EMBL" id="OBS10192.1"/>
    </source>
</evidence>
<keyword evidence="2" id="KW-0732">Signal</keyword>
<protein>
    <submittedName>
        <fullName evidence="3">Uncharacterized protein</fullName>
    </submittedName>
</protein>
<evidence type="ECO:0000313" key="4">
    <source>
        <dbReference type="Proteomes" id="UP000029273"/>
    </source>
</evidence>